<dbReference type="GO" id="GO:0030170">
    <property type="term" value="F:pyridoxal phosphate binding"/>
    <property type="evidence" value="ECO:0007669"/>
    <property type="project" value="InterPro"/>
</dbReference>
<evidence type="ECO:0000256" key="11">
    <source>
        <dbReference type="ARBA" id="ARBA00023136"/>
    </source>
</evidence>
<keyword evidence="11" id="KW-0472">Membrane</keyword>
<evidence type="ECO:0000256" key="5">
    <source>
        <dbReference type="ARBA" id="ARBA00022692"/>
    </source>
</evidence>
<dbReference type="InterPro" id="IPR015422">
    <property type="entry name" value="PyrdxlP-dep_Trfase_small"/>
</dbReference>
<evidence type="ECO:0000256" key="13">
    <source>
        <dbReference type="ARBA" id="ARBA00038302"/>
    </source>
</evidence>
<evidence type="ECO:0000256" key="6">
    <source>
        <dbReference type="ARBA" id="ARBA00022824"/>
    </source>
</evidence>
<evidence type="ECO:0000256" key="3">
    <source>
        <dbReference type="ARBA" id="ARBA00004760"/>
    </source>
</evidence>
<dbReference type="Proteomes" id="UP001214603">
    <property type="component" value="Chromosome 9"/>
</dbReference>
<evidence type="ECO:0000313" key="19">
    <source>
        <dbReference type="Proteomes" id="UP001214603"/>
    </source>
</evidence>
<evidence type="ECO:0000256" key="17">
    <source>
        <dbReference type="RuleBase" id="RU000382"/>
    </source>
</evidence>
<dbReference type="PANTHER" id="PTHR42735:SF6">
    <property type="entry name" value="SPHINGOSINE-1-PHOSPHATE LYASE 1"/>
    <property type="match status" value="1"/>
</dbReference>
<name>A0AAF0E2H5_9BASI</name>
<dbReference type="InterPro" id="IPR002129">
    <property type="entry name" value="PyrdxlP-dep_de-COase"/>
</dbReference>
<evidence type="ECO:0000256" key="9">
    <source>
        <dbReference type="ARBA" id="ARBA00022989"/>
    </source>
</evidence>
<dbReference type="GO" id="GO:0005789">
    <property type="term" value="C:endoplasmic reticulum membrane"/>
    <property type="evidence" value="ECO:0007669"/>
    <property type="project" value="UniProtKB-SubCell"/>
</dbReference>
<dbReference type="SUPFAM" id="SSF53383">
    <property type="entry name" value="PLP-dependent transferases"/>
    <property type="match status" value="1"/>
</dbReference>
<protein>
    <recommendedName>
        <fullName evidence="14">sphinganine-1-phosphate aldolase</fullName>
        <ecNumber evidence="14">4.1.2.27</ecNumber>
    </recommendedName>
    <alternativeName>
        <fullName evidence="15">Sphingosine-1-phosphate aldolase</fullName>
    </alternativeName>
</protein>
<keyword evidence="10" id="KW-0443">Lipid metabolism</keyword>
<evidence type="ECO:0000256" key="15">
    <source>
        <dbReference type="ARBA" id="ARBA00042568"/>
    </source>
</evidence>
<dbReference type="EMBL" id="CP119942">
    <property type="protein sequence ID" value="WFD04606.1"/>
    <property type="molecule type" value="Genomic_DNA"/>
</dbReference>
<evidence type="ECO:0000256" key="1">
    <source>
        <dbReference type="ARBA" id="ARBA00001933"/>
    </source>
</evidence>
<keyword evidence="7 16" id="KW-0663">Pyridoxal phosphate</keyword>
<keyword evidence="19" id="KW-1185">Reference proteome</keyword>
<dbReference type="Gene3D" id="3.90.1150.10">
    <property type="entry name" value="Aspartate Aminotransferase, domain 1"/>
    <property type="match status" value="1"/>
</dbReference>
<dbReference type="Gene3D" id="3.40.640.10">
    <property type="entry name" value="Type I PLP-dependent aspartate aminotransferase-like (Major domain)"/>
    <property type="match status" value="1"/>
</dbReference>
<dbReference type="InterPro" id="IPR015421">
    <property type="entry name" value="PyrdxlP-dep_Trfase_major"/>
</dbReference>
<keyword evidence="5" id="KW-0812">Transmembrane</keyword>
<comment type="similarity">
    <text evidence="13">Belongs to the group II decarboxylase family. Sphingosine-1-phosphate lyase subfamily.</text>
</comment>
<evidence type="ECO:0000256" key="14">
    <source>
        <dbReference type="ARBA" id="ARBA00038965"/>
    </source>
</evidence>
<evidence type="ECO:0000256" key="16">
    <source>
        <dbReference type="PIRSR" id="PIRSR602129-50"/>
    </source>
</evidence>
<feature type="modified residue" description="N6-(pyridoxal phosphate)lysine" evidence="16">
    <location>
        <position position="335"/>
    </location>
</feature>
<dbReference type="InterPro" id="IPR050477">
    <property type="entry name" value="GrpII_AminoAcid_Decarb"/>
</dbReference>
<comment type="pathway">
    <text evidence="4">Sphingolipid metabolism.</text>
</comment>
<evidence type="ECO:0000256" key="7">
    <source>
        <dbReference type="ARBA" id="ARBA00022898"/>
    </source>
</evidence>
<sequence length="537" mass="58109">MGTNDARAGWARQIVSFDNAHFGRRWLRTLRTIGVGGVAHEAYLAVARAVVRVLLKLPSNRRRVAREMGEATEKLDKSLVLPSTVPTVQVLPVHGRDVSWVDQQLDVLQHLGSGGDAERQWRDGRCSGAVYHGGDDLSRLIVDSMTRFLLSNPLHPEVFPGVRKMEAEVVAMVLSMYNAPPGAAGTTTSGGTESILMACKAARDGARAERGVTEPEMVVPMSAHVAFDKAGSYFGIKVRRVPVDRYTRKVRIDAVRRAINSQTVLIVGSAPNFPDGMIDDIVALGALAKRHGVNCHVDCCLGSFLVPFLERAGYVAEPFDFRVDGVTSISCDTHKYGFAPKGSSVVVYRTEQLRRHQYYVNPDWVGGVYASPTLAGSRPGALIAATWAVMVAMGQDGYTESCRRIVGAAKAIERRIREEIPELAILGHPLVSVFAIASAGTINIYDVGDQMSKRGWHLNALSGDVPAVHLACTRLTVPVVDEFVADLKQAVAHARSKPAKPGTMATVYGLGQTTAVGPMLLTDMASRFVDTLYKLAP</sequence>
<evidence type="ECO:0000256" key="10">
    <source>
        <dbReference type="ARBA" id="ARBA00023098"/>
    </source>
</evidence>
<keyword evidence="12 17" id="KW-0456">Lyase</keyword>
<dbReference type="InterPro" id="IPR015424">
    <property type="entry name" value="PyrdxlP-dep_Trfase"/>
</dbReference>
<gene>
    <name evidence="18" type="primary">DPL1</name>
    <name evidence="18" type="ORF">MOBT1_003320</name>
</gene>
<comment type="subcellular location">
    <subcellularLocation>
        <location evidence="2">Endoplasmic reticulum membrane</location>
        <topology evidence="2">Single-pass membrane protein</topology>
    </subcellularLocation>
</comment>
<evidence type="ECO:0000256" key="12">
    <source>
        <dbReference type="ARBA" id="ARBA00023239"/>
    </source>
</evidence>
<accession>A0AAF0E2H5</accession>
<dbReference type="GO" id="GO:0030149">
    <property type="term" value="P:sphingolipid catabolic process"/>
    <property type="evidence" value="ECO:0007669"/>
    <property type="project" value="TreeGrafter"/>
</dbReference>
<dbReference type="Gene3D" id="6.10.140.2150">
    <property type="match status" value="1"/>
</dbReference>
<dbReference type="Pfam" id="PF00282">
    <property type="entry name" value="Pyridoxal_deC"/>
    <property type="match status" value="1"/>
</dbReference>
<dbReference type="FunFam" id="3.40.640.10:FF:000020">
    <property type="entry name" value="sphingosine-1-phosphate lyase 1"/>
    <property type="match status" value="1"/>
</dbReference>
<keyword evidence="8" id="KW-0746">Sphingolipid metabolism</keyword>
<evidence type="ECO:0000313" key="18">
    <source>
        <dbReference type="EMBL" id="WFD04606.1"/>
    </source>
</evidence>
<dbReference type="PANTHER" id="PTHR42735">
    <property type="match status" value="1"/>
</dbReference>
<dbReference type="AlphaFoldDB" id="A0AAF0E2H5"/>
<comment type="pathway">
    <text evidence="3">Lipid metabolism; sphingolipid metabolism.</text>
</comment>
<dbReference type="GO" id="GO:0008117">
    <property type="term" value="F:sphinganine-1-phosphate aldolase activity"/>
    <property type="evidence" value="ECO:0007669"/>
    <property type="project" value="UniProtKB-EC"/>
</dbReference>
<keyword evidence="9" id="KW-1133">Transmembrane helix</keyword>
<reference evidence="18" key="1">
    <citation type="submission" date="2023-03" db="EMBL/GenBank/DDBJ databases">
        <title>Mating type loci evolution in Malassezia.</title>
        <authorList>
            <person name="Coelho M.A."/>
        </authorList>
    </citation>
    <scope>NUCLEOTIDE SEQUENCE</scope>
    <source>
        <strain evidence="18">CBS 7876</strain>
    </source>
</reference>
<dbReference type="GO" id="GO:0019752">
    <property type="term" value="P:carboxylic acid metabolic process"/>
    <property type="evidence" value="ECO:0007669"/>
    <property type="project" value="InterPro"/>
</dbReference>
<evidence type="ECO:0000256" key="8">
    <source>
        <dbReference type="ARBA" id="ARBA00022919"/>
    </source>
</evidence>
<dbReference type="EC" id="4.1.2.27" evidence="14"/>
<evidence type="ECO:0000256" key="4">
    <source>
        <dbReference type="ARBA" id="ARBA00004991"/>
    </source>
</evidence>
<proteinExistence type="inferred from homology"/>
<comment type="cofactor">
    <cofactor evidence="1 16 17">
        <name>pyridoxal 5'-phosphate</name>
        <dbReference type="ChEBI" id="CHEBI:597326"/>
    </cofactor>
</comment>
<organism evidence="18 19">
    <name type="scientific">Malassezia obtusa</name>
    <dbReference type="NCBI Taxonomy" id="76774"/>
    <lineage>
        <taxon>Eukaryota</taxon>
        <taxon>Fungi</taxon>
        <taxon>Dikarya</taxon>
        <taxon>Basidiomycota</taxon>
        <taxon>Ustilaginomycotina</taxon>
        <taxon>Malasseziomycetes</taxon>
        <taxon>Malasseziales</taxon>
        <taxon>Malasseziaceae</taxon>
        <taxon>Malassezia</taxon>
    </lineage>
</organism>
<keyword evidence="6" id="KW-0256">Endoplasmic reticulum</keyword>
<evidence type="ECO:0000256" key="2">
    <source>
        <dbReference type="ARBA" id="ARBA00004389"/>
    </source>
</evidence>